<evidence type="ECO:0000313" key="3">
    <source>
        <dbReference type="Proteomes" id="UP000295388"/>
    </source>
</evidence>
<keyword evidence="3" id="KW-1185">Reference proteome</keyword>
<gene>
    <name evidence="2" type="ORF">EV643_10810</name>
</gene>
<dbReference type="SMART" id="SM00331">
    <property type="entry name" value="PP2C_SIG"/>
    <property type="match status" value="1"/>
</dbReference>
<dbReference type="InterPro" id="IPR001932">
    <property type="entry name" value="PPM-type_phosphatase-like_dom"/>
</dbReference>
<proteinExistence type="predicted"/>
<feature type="domain" description="PPM-type phosphatase" evidence="1">
    <location>
        <begin position="2"/>
        <end position="244"/>
    </location>
</feature>
<dbReference type="Proteomes" id="UP000295388">
    <property type="component" value="Unassembled WGS sequence"/>
</dbReference>
<name>A0A4R6KGX2_9ACTN</name>
<evidence type="ECO:0000259" key="1">
    <source>
        <dbReference type="PROSITE" id="PS51746"/>
    </source>
</evidence>
<dbReference type="SMART" id="SM00332">
    <property type="entry name" value="PP2Cc"/>
    <property type="match status" value="1"/>
</dbReference>
<dbReference type="CDD" id="cd00143">
    <property type="entry name" value="PP2Cc"/>
    <property type="match status" value="1"/>
</dbReference>
<protein>
    <submittedName>
        <fullName evidence="2">Serine/threonine protein phosphatase PrpC</fullName>
    </submittedName>
</protein>
<dbReference type="PROSITE" id="PS51746">
    <property type="entry name" value="PPM_2"/>
    <property type="match status" value="1"/>
</dbReference>
<dbReference type="Gene3D" id="3.60.40.10">
    <property type="entry name" value="PPM-type phosphatase domain"/>
    <property type="match status" value="1"/>
</dbReference>
<dbReference type="InterPro" id="IPR036457">
    <property type="entry name" value="PPM-type-like_dom_sf"/>
</dbReference>
<organism evidence="2 3">
    <name type="scientific">Kribbella caucasensis</name>
    <dbReference type="NCBI Taxonomy" id="2512215"/>
    <lineage>
        <taxon>Bacteria</taxon>
        <taxon>Bacillati</taxon>
        <taxon>Actinomycetota</taxon>
        <taxon>Actinomycetes</taxon>
        <taxon>Propionibacteriales</taxon>
        <taxon>Kribbellaceae</taxon>
        <taxon>Kribbella</taxon>
    </lineage>
</organism>
<evidence type="ECO:0000313" key="2">
    <source>
        <dbReference type="EMBL" id="TDO47704.1"/>
    </source>
</evidence>
<comment type="caution">
    <text evidence="2">The sequence shown here is derived from an EMBL/GenBank/DDBJ whole genome shotgun (WGS) entry which is preliminary data.</text>
</comment>
<sequence>MRFAAISALGHDGLLRDHNEDSLVVGPWTICASATLVPETLMFPIGPPLVVAVADGLGAHPAGALASTLVVQQLARVGPRLADERSLRSAIDDCNKRVYEAAGRDPRRITMGTTVAGVVLTGDSVFVFNVGDSRVYAWNGLELSRLSIDDSPPLQPGQTHTTIVTQTLGGYPSYKGIDTHVSIRPLNDAERYLVCSDGLSDVVDDRMIRRLLSDHRGGKAAFELWKAAIAGGAPDNITLALVELER</sequence>
<dbReference type="EMBL" id="SNWQ01000008">
    <property type="protein sequence ID" value="TDO47704.1"/>
    <property type="molecule type" value="Genomic_DNA"/>
</dbReference>
<dbReference type="AlphaFoldDB" id="A0A4R6KGX2"/>
<dbReference type="OrthoDB" id="9801841at2"/>
<accession>A0A4R6KGX2</accession>
<dbReference type="Pfam" id="PF13672">
    <property type="entry name" value="PP2C_2"/>
    <property type="match status" value="1"/>
</dbReference>
<dbReference type="RefSeq" id="WP_133801161.1">
    <property type="nucleotide sequence ID" value="NZ_SNWQ01000008.1"/>
</dbReference>
<dbReference type="SUPFAM" id="SSF81606">
    <property type="entry name" value="PP2C-like"/>
    <property type="match status" value="1"/>
</dbReference>
<reference evidence="2 3" key="1">
    <citation type="submission" date="2019-03" db="EMBL/GenBank/DDBJ databases">
        <title>Genomic Encyclopedia of Type Strains, Phase III (KMG-III): the genomes of soil and plant-associated and newly described type strains.</title>
        <authorList>
            <person name="Whitman W."/>
        </authorList>
    </citation>
    <scope>NUCLEOTIDE SEQUENCE [LARGE SCALE GENOMIC DNA]</scope>
    <source>
        <strain evidence="2 3">VKM Ac-2527</strain>
    </source>
</reference>